<name>A0ACA9KFS5_9GLOM</name>
<comment type="caution">
    <text evidence="1">The sequence shown here is derived from an EMBL/GenBank/DDBJ whole genome shotgun (WGS) entry which is preliminary data.</text>
</comment>
<accession>A0ACA9KFS5</accession>
<gene>
    <name evidence="1" type="ORF">DHETER_LOCUS1703</name>
</gene>
<protein>
    <submittedName>
        <fullName evidence="1">13620_t:CDS:1</fullName>
    </submittedName>
</protein>
<dbReference type="Proteomes" id="UP000789702">
    <property type="component" value="Unassembled WGS sequence"/>
</dbReference>
<dbReference type="EMBL" id="CAJVPU010001092">
    <property type="protein sequence ID" value="CAG8470785.1"/>
    <property type="molecule type" value="Genomic_DNA"/>
</dbReference>
<reference evidence="1" key="1">
    <citation type="submission" date="2021-06" db="EMBL/GenBank/DDBJ databases">
        <authorList>
            <person name="Kallberg Y."/>
            <person name="Tangrot J."/>
            <person name="Rosling A."/>
        </authorList>
    </citation>
    <scope>NUCLEOTIDE SEQUENCE</scope>
    <source>
        <strain evidence="1">IL203A</strain>
    </source>
</reference>
<proteinExistence type="predicted"/>
<evidence type="ECO:0000313" key="1">
    <source>
        <dbReference type="EMBL" id="CAG8470785.1"/>
    </source>
</evidence>
<feature type="non-terminal residue" evidence="1">
    <location>
        <position position="1"/>
    </location>
</feature>
<keyword evidence="2" id="KW-1185">Reference proteome</keyword>
<sequence>NERHNSLDNLEDLTPEGIIEDSSEKCLRNLYADNERYDYVISSLPDHKFTQVPNDNSTTNSSNSNNSNETKQLELGPLFHDH</sequence>
<evidence type="ECO:0000313" key="2">
    <source>
        <dbReference type="Proteomes" id="UP000789702"/>
    </source>
</evidence>
<organism evidence="1 2">
    <name type="scientific">Dentiscutata heterogama</name>
    <dbReference type="NCBI Taxonomy" id="1316150"/>
    <lineage>
        <taxon>Eukaryota</taxon>
        <taxon>Fungi</taxon>
        <taxon>Fungi incertae sedis</taxon>
        <taxon>Mucoromycota</taxon>
        <taxon>Glomeromycotina</taxon>
        <taxon>Glomeromycetes</taxon>
        <taxon>Diversisporales</taxon>
        <taxon>Gigasporaceae</taxon>
        <taxon>Dentiscutata</taxon>
    </lineage>
</organism>